<sequence>MFITKRVYEEPDKKDGIRVLVDRLWPRGLKKEEAGIDYWMKEIAPGNDLRKWFAHREERWEGFKSRYYEELKEKEELLKQLMDLGKGKKVTLLYAAKDEQRNNAQALLKVLKTK</sequence>
<evidence type="ECO:0000313" key="2">
    <source>
        <dbReference type="Proteomes" id="UP000030652"/>
    </source>
</evidence>
<proteinExistence type="predicted"/>
<dbReference type="PATRIC" id="fig|237368.3.peg.1317"/>
<dbReference type="PANTHER" id="PTHR36849:SF1">
    <property type="entry name" value="CYTOPLASMIC PROTEIN"/>
    <property type="match status" value="1"/>
</dbReference>
<dbReference type="InterPro" id="IPR052552">
    <property type="entry name" value="YeaO-like"/>
</dbReference>
<dbReference type="Proteomes" id="UP000030652">
    <property type="component" value="Unassembled WGS sequence"/>
</dbReference>
<dbReference type="EMBL" id="JRYO01000081">
    <property type="protein sequence ID" value="KHE93042.1"/>
    <property type="molecule type" value="Genomic_DNA"/>
</dbReference>
<dbReference type="Pfam" id="PF22752">
    <property type="entry name" value="DUF488-N3i"/>
    <property type="match status" value="1"/>
</dbReference>
<evidence type="ECO:0000313" key="1">
    <source>
        <dbReference type="EMBL" id="KHE93042.1"/>
    </source>
</evidence>
<reference evidence="1 2" key="1">
    <citation type="submission" date="2014-10" db="EMBL/GenBank/DDBJ databases">
        <title>Draft genome of anammox bacterium scalindua brodae, obtained using differential coverage binning of sequence data from two enrichment reactors.</title>
        <authorList>
            <person name="Speth D.R."/>
            <person name="Russ L."/>
            <person name="Kartal B."/>
            <person name="Op den Camp H.J."/>
            <person name="Dutilh B.E."/>
            <person name="Jetten M.S."/>
        </authorList>
    </citation>
    <scope>NUCLEOTIDE SEQUENCE [LARGE SCALE GENOMIC DNA]</scope>
    <source>
        <strain evidence="1">RU1</strain>
    </source>
</reference>
<dbReference type="eggNOG" id="COG3189">
    <property type="taxonomic scope" value="Bacteria"/>
</dbReference>
<accession>A0A0B0EJ12</accession>
<comment type="caution">
    <text evidence="1">The sequence shown here is derived from an EMBL/GenBank/DDBJ whole genome shotgun (WGS) entry which is preliminary data.</text>
</comment>
<name>A0A0B0EJ12_9BACT</name>
<dbReference type="PANTHER" id="PTHR36849">
    <property type="entry name" value="CYTOPLASMIC PROTEIN-RELATED"/>
    <property type="match status" value="1"/>
</dbReference>
<gene>
    <name evidence="1" type="ORF">SCABRO_01205</name>
</gene>
<protein>
    <recommendedName>
        <fullName evidence="3">Uroporphyrin-III C-methyltransferase</fullName>
    </recommendedName>
</protein>
<evidence type="ECO:0008006" key="3">
    <source>
        <dbReference type="Google" id="ProtNLM"/>
    </source>
</evidence>
<organism evidence="1 2">
    <name type="scientific">Candidatus Scalindua brodae</name>
    <dbReference type="NCBI Taxonomy" id="237368"/>
    <lineage>
        <taxon>Bacteria</taxon>
        <taxon>Pseudomonadati</taxon>
        <taxon>Planctomycetota</taxon>
        <taxon>Candidatus Brocadiia</taxon>
        <taxon>Candidatus Brocadiales</taxon>
        <taxon>Candidatus Scalinduaceae</taxon>
        <taxon>Candidatus Scalindua</taxon>
    </lineage>
</organism>
<dbReference type="AlphaFoldDB" id="A0A0B0EJ12"/>